<name>A0A0A9C875_ARUDO</name>
<dbReference type="EMBL" id="GBRH01227257">
    <property type="protein sequence ID" value="JAD70638.1"/>
    <property type="molecule type" value="Transcribed_RNA"/>
</dbReference>
<reference evidence="1" key="2">
    <citation type="journal article" date="2015" name="Data Brief">
        <title>Shoot transcriptome of the giant reed, Arundo donax.</title>
        <authorList>
            <person name="Barrero R.A."/>
            <person name="Guerrero F.D."/>
            <person name="Moolhuijzen P."/>
            <person name="Goolsby J.A."/>
            <person name="Tidwell J."/>
            <person name="Bellgard S.E."/>
            <person name="Bellgard M.I."/>
        </authorList>
    </citation>
    <scope>NUCLEOTIDE SEQUENCE</scope>
    <source>
        <tissue evidence="1">Shoot tissue taken approximately 20 cm above the soil surface</tissue>
    </source>
</reference>
<proteinExistence type="predicted"/>
<reference evidence="1" key="1">
    <citation type="submission" date="2014-09" db="EMBL/GenBank/DDBJ databases">
        <authorList>
            <person name="Magalhaes I.L.F."/>
            <person name="Oliveira U."/>
            <person name="Santos F.R."/>
            <person name="Vidigal T.H.D.A."/>
            <person name="Brescovit A.D."/>
            <person name="Santos A.J."/>
        </authorList>
    </citation>
    <scope>NUCLEOTIDE SEQUENCE</scope>
    <source>
        <tissue evidence="1">Shoot tissue taken approximately 20 cm above the soil surface</tissue>
    </source>
</reference>
<accession>A0A0A9C875</accession>
<evidence type="ECO:0000313" key="1">
    <source>
        <dbReference type="EMBL" id="JAD70638.1"/>
    </source>
</evidence>
<dbReference type="AlphaFoldDB" id="A0A0A9C875"/>
<protein>
    <submittedName>
        <fullName evidence="1">Uncharacterized protein</fullName>
    </submittedName>
</protein>
<sequence length="43" mass="4800">MNLPPDLAHHLSIHNRIGFQKYHSDVKTNDIVSFLPSLAASSQ</sequence>
<organism evidence="1">
    <name type="scientific">Arundo donax</name>
    <name type="common">Giant reed</name>
    <name type="synonym">Donax arundinaceus</name>
    <dbReference type="NCBI Taxonomy" id="35708"/>
    <lineage>
        <taxon>Eukaryota</taxon>
        <taxon>Viridiplantae</taxon>
        <taxon>Streptophyta</taxon>
        <taxon>Embryophyta</taxon>
        <taxon>Tracheophyta</taxon>
        <taxon>Spermatophyta</taxon>
        <taxon>Magnoliopsida</taxon>
        <taxon>Liliopsida</taxon>
        <taxon>Poales</taxon>
        <taxon>Poaceae</taxon>
        <taxon>PACMAD clade</taxon>
        <taxon>Arundinoideae</taxon>
        <taxon>Arundineae</taxon>
        <taxon>Arundo</taxon>
    </lineage>
</organism>